<gene>
    <name evidence="1" type="ORF">JYQ75_07150</name>
</gene>
<keyword evidence="2" id="KW-1185">Reference proteome</keyword>
<protein>
    <recommendedName>
        <fullName evidence="3">AAA family ATPase</fullName>
    </recommendedName>
</protein>
<accession>A0ABS3ZIP2</accession>
<name>A0ABS3ZIP2_9FIRM</name>
<proteinExistence type="predicted"/>
<dbReference type="InterPro" id="IPR038461">
    <property type="entry name" value="Schlafen_AlbA_2_dom_sf"/>
</dbReference>
<dbReference type="Pfam" id="PF13749">
    <property type="entry name" value="HATPase_c_4"/>
    <property type="match status" value="1"/>
</dbReference>
<evidence type="ECO:0008006" key="3">
    <source>
        <dbReference type="Google" id="ProtNLM"/>
    </source>
</evidence>
<dbReference type="PANTHER" id="PTHR30595:SF6">
    <property type="entry name" value="SCHLAFEN ALBA-2 DOMAIN-CONTAINING PROTEIN"/>
    <property type="match status" value="1"/>
</dbReference>
<evidence type="ECO:0000313" key="2">
    <source>
        <dbReference type="Proteomes" id="UP001315001"/>
    </source>
</evidence>
<dbReference type="EMBL" id="JAFIQO010000114">
    <property type="protein sequence ID" value="MBP0057178.1"/>
    <property type="molecule type" value="Genomic_DNA"/>
</dbReference>
<sequence>MHDAIKPDLTMFLHYETLEEDGKKVVAVSIQRGTERPYYIAKKGLRPEGVYVRQGYSSVPATDSAIRQMIKETDGDHFEEMRSLNQELTFEAAQKEFELRDIEFGSQQMQTLKMIDKEGIYSNLGLLLSDQCVHTIKVAVFQGKDQEVFKDRREFSGSLLQQMNEVYEFIDFRNQTHATINGLLRTDIRDYPEVAVREALLNLIVHRDYSFSTSALISIYEDRIEFVSVGGLVHGMELEDIMVGLSVCRNQNLTNVFYCLKLIEAYGTGMRKIIQGKARNAKYILNS</sequence>
<dbReference type="InterPro" id="IPR038475">
    <property type="entry name" value="RecG_C_sf"/>
</dbReference>
<dbReference type="Gene3D" id="3.30.565.60">
    <property type="match status" value="1"/>
</dbReference>
<organism evidence="1 2">
    <name type="scientific">Anaerobutyricum soehngenii</name>
    <dbReference type="NCBI Taxonomy" id="105843"/>
    <lineage>
        <taxon>Bacteria</taxon>
        <taxon>Bacillati</taxon>
        <taxon>Bacillota</taxon>
        <taxon>Clostridia</taxon>
        <taxon>Lachnospirales</taxon>
        <taxon>Lachnospiraceae</taxon>
        <taxon>Anaerobutyricum</taxon>
    </lineage>
</organism>
<dbReference type="PANTHER" id="PTHR30595">
    <property type="entry name" value="GLPR-RELATED TRANSCRIPTIONAL REPRESSOR"/>
    <property type="match status" value="1"/>
</dbReference>
<dbReference type="Proteomes" id="UP001315001">
    <property type="component" value="Unassembled WGS sequence"/>
</dbReference>
<dbReference type="Gene3D" id="3.30.950.30">
    <property type="entry name" value="Schlafen, AAA domain"/>
    <property type="match status" value="1"/>
</dbReference>
<comment type="caution">
    <text evidence="1">The sequence shown here is derived from an EMBL/GenBank/DDBJ whole genome shotgun (WGS) entry which is preliminary data.</text>
</comment>
<reference evidence="1 2" key="1">
    <citation type="submission" date="2021-02" db="EMBL/GenBank/DDBJ databases">
        <title>Lactate utilizing bacteria of the human gut.</title>
        <authorList>
            <person name="Sheridan P.O."/>
        </authorList>
    </citation>
    <scope>NUCLEOTIDE SEQUENCE [LARGE SCALE GENOMIC DNA]</scope>
    <source>
        <strain evidence="1 2">HTF-83D</strain>
    </source>
</reference>
<evidence type="ECO:0000313" key="1">
    <source>
        <dbReference type="EMBL" id="MBP0057178.1"/>
    </source>
</evidence>